<gene>
    <name evidence="1" type="ORF">LACBIDRAFT_295254</name>
</gene>
<sequence>MDFQQVPSAVYATIFEIGVLAWGIDFLPRICLVCRAWNEIVISTPSLWGIINILDKRARYPYTLGLQITKAKAAPLTVSIPPSVLPPPVAWEVRRLTSLSRNWVSAVVHTNTLLQCRWSDMRSSLGSLHLSRSFPSTDPATDFFGDLTEFRQPPKLHTFTATALSKEWILPFLSSSIKFFRLKVNPRHDDQVHLTSTIDCLSRIPAVNTLIIESIRHFQSVPLNQKTVYLRELLTLELVRSCYVSPLLCAISATSLQTLFVDHQYRPHRSRNSQNESPSLALASFFSQWSHSNYLPANLHTLKLVECLQLADVPFLIRFLSRLPNLVRLIIVDDTVGNAAELPPGGEERNLFRALESSKGAESVGGGWLCTSLMVLHLETDLQVQDLIRIARARNETTSSPSSTSNPNRLRWVDAMLCSSGSRSEVEELRTLVDSAVSLLRLLTEPDLWWAFIRFLLLISLIETSF</sequence>
<dbReference type="InParanoid" id="B0DPU4"/>
<dbReference type="EMBL" id="DS547124">
    <property type="protein sequence ID" value="EDR03432.1"/>
    <property type="molecule type" value="Genomic_DNA"/>
</dbReference>
<reference evidence="1 2" key="1">
    <citation type="journal article" date="2008" name="Nature">
        <title>The genome of Laccaria bicolor provides insights into mycorrhizal symbiosis.</title>
        <authorList>
            <person name="Martin F."/>
            <person name="Aerts A."/>
            <person name="Ahren D."/>
            <person name="Brun A."/>
            <person name="Danchin E.G.J."/>
            <person name="Duchaussoy F."/>
            <person name="Gibon J."/>
            <person name="Kohler A."/>
            <person name="Lindquist E."/>
            <person name="Pereda V."/>
            <person name="Salamov A."/>
            <person name="Shapiro H.J."/>
            <person name="Wuyts J."/>
            <person name="Blaudez D."/>
            <person name="Buee M."/>
            <person name="Brokstein P."/>
            <person name="Canbaeck B."/>
            <person name="Cohen D."/>
            <person name="Courty P.E."/>
            <person name="Coutinho P.M."/>
            <person name="Delaruelle C."/>
            <person name="Detter J.C."/>
            <person name="Deveau A."/>
            <person name="DiFazio S."/>
            <person name="Duplessis S."/>
            <person name="Fraissinet-Tachet L."/>
            <person name="Lucic E."/>
            <person name="Frey-Klett P."/>
            <person name="Fourrey C."/>
            <person name="Feussner I."/>
            <person name="Gay G."/>
            <person name="Grimwood J."/>
            <person name="Hoegger P.J."/>
            <person name="Jain P."/>
            <person name="Kilaru S."/>
            <person name="Labbe J."/>
            <person name="Lin Y.C."/>
            <person name="Legue V."/>
            <person name="Le Tacon F."/>
            <person name="Marmeisse R."/>
            <person name="Melayah D."/>
            <person name="Montanini B."/>
            <person name="Muratet M."/>
            <person name="Nehls U."/>
            <person name="Niculita-Hirzel H."/>
            <person name="Oudot-Le Secq M.P."/>
            <person name="Peter M."/>
            <person name="Quesneville H."/>
            <person name="Rajashekar B."/>
            <person name="Reich M."/>
            <person name="Rouhier N."/>
            <person name="Schmutz J."/>
            <person name="Yin T."/>
            <person name="Chalot M."/>
            <person name="Henrissat B."/>
            <person name="Kuees U."/>
            <person name="Lucas S."/>
            <person name="Van de Peer Y."/>
            <person name="Podila G.K."/>
            <person name="Polle A."/>
            <person name="Pukkila P.J."/>
            <person name="Richardson P.M."/>
            <person name="Rouze P."/>
            <person name="Sanders I.R."/>
            <person name="Stajich J.E."/>
            <person name="Tunlid A."/>
            <person name="Tuskan G."/>
            <person name="Grigoriev I.V."/>
        </authorList>
    </citation>
    <scope>NUCLEOTIDE SEQUENCE [LARGE SCALE GENOMIC DNA]</scope>
    <source>
        <strain evidence="2">S238N-H82 / ATCC MYA-4686</strain>
    </source>
</reference>
<dbReference type="HOGENOM" id="CLU_597221_0_0_1"/>
<dbReference type="Proteomes" id="UP000001194">
    <property type="component" value="Unassembled WGS sequence"/>
</dbReference>
<keyword evidence="2" id="KW-1185">Reference proteome</keyword>
<proteinExistence type="predicted"/>
<organism evidence="2">
    <name type="scientific">Laccaria bicolor (strain S238N-H82 / ATCC MYA-4686)</name>
    <name type="common">Bicoloured deceiver</name>
    <name type="synonym">Laccaria laccata var. bicolor</name>
    <dbReference type="NCBI Taxonomy" id="486041"/>
    <lineage>
        <taxon>Eukaryota</taxon>
        <taxon>Fungi</taxon>
        <taxon>Dikarya</taxon>
        <taxon>Basidiomycota</taxon>
        <taxon>Agaricomycotina</taxon>
        <taxon>Agaricomycetes</taxon>
        <taxon>Agaricomycetidae</taxon>
        <taxon>Agaricales</taxon>
        <taxon>Agaricineae</taxon>
        <taxon>Hydnangiaceae</taxon>
        <taxon>Laccaria</taxon>
    </lineage>
</organism>
<dbReference type="GeneID" id="6081602"/>
<dbReference type="KEGG" id="lbc:LACBIDRAFT_295254"/>
<evidence type="ECO:0000313" key="2">
    <source>
        <dbReference type="Proteomes" id="UP000001194"/>
    </source>
</evidence>
<dbReference type="OrthoDB" id="3062612at2759"/>
<accession>B0DPU4</accession>
<protein>
    <submittedName>
        <fullName evidence="1">Predicted protein</fullName>
    </submittedName>
</protein>
<dbReference type="RefSeq" id="XP_001885888.1">
    <property type="nucleotide sequence ID" value="XM_001885853.1"/>
</dbReference>
<name>B0DPU4_LACBS</name>
<evidence type="ECO:0000313" key="1">
    <source>
        <dbReference type="EMBL" id="EDR03432.1"/>
    </source>
</evidence>
<dbReference type="AlphaFoldDB" id="B0DPU4"/>